<reference evidence="2 3" key="1">
    <citation type="journal article" date="2006" name="Syst. Appl. Microbiol.">
        <title>Anoxybacillus amylolyticus sp. nov., a thermophilic amylase producing bacterium isolated from Mount Rittmann (Antarctica).</title>
        <authorList>
            <person name="Poli A."/>
            <person name="Esposito E."/>
            <person name="Lama L."/>
            <person name="Orlando P."/>
            <person name="Nicolaus G."/>
            <person name="de Appolonia F."/>
            <person name="Gambacorta A."/>
            <person name="Nicolaus B."/>
        </authorList>
    </citation>
    <scope>NUCLEOTIDE SEQUENCE [LARGE SCALE GENOMIC DNA]</scope>
    <source>
        <strain evidence="2 3">DSM 15939</strain>
    </source>
</reference>
<dbReference type="AlphaFoldDB" id="A0A160F4R8"/>
<dbReference type="OrthoDB" id="1653819at2"/>
<sequence>MSLTTQLETMLAMIGMGGWLGIALDTYNRFLERSKRSRFIVFFHDLFFWVLQALFIFYVLLLTNDGELRVYIFLALLCGYAAYQSLFRHMYLKLLEMIIRCCIALYRFFLRTCYYVIVQPLRLFLQLFLWTALLIWKIVLFFIRALFRFIVFFLLPFRAVGKWLWSMIPLKWREPLEKFLRVLAGFIEKAKNRMLRWRMKWRK</sequence>
<dbReference type="NCBIfam" id="TIGR02893">
    <property type="entry name" value="spore_yabQ"/>
    <property type="match status" value="1"/>
</dbReference>
<keyword evidence="1" id="KW-1133">Transmembrane helix</keyword>
<accession>A0A160F4R8</accession>
<feature type="transmembrane region" description="Helical" evidence="1">
    <location>
        <begin position="6"/>
        <end position="27"/>
    </location>
</feature>
<evidence type="ECO:0000256" key="1">
    <source>
        <dbReference type="SAM" id="Phobius"/>
    </source>
</evidence>
<keyword evidence="1" id="KW-0472">Membrane</keyword>
<dbReference type="KEGG" id="aamy:GFC30_133"/>
<feature type="transmembrane region" description="Helical" evidence="1">
    <location>
        <begin position="39"/>
        <end position="62"/>
    </location>
</feature>
<organism evidence="2 3">
    <name type="scientific">Anoxybacteroides amylolyticum</name>
    <dbReference type="NCBI Taxonomy" id="294699"/>
    <lineage>
        <taxon>Bacteria</taxon>
        <taxon>Bacillati</taxon>
        <taxon>Bacillota</taxon>
        <taxon>Bacilli</taxon>
        <taxon>Bacillales</taxon>
        <taxon>Anoxybacillaceae</taxon>
        <taxon>Anoxybacteroides</taxon>
    </lineage>
</organism>
<dbReference type="InterPro" id="IPR019074">
    <property type="entry name" value="YabQ"/>
</dbReference>
<dbReference type="EMBL" id="CP015438">
    <property type="protein sequence ID" value="ANB60942.1"/>
    <property type="molecule type" value="Genomic_DNA"/>
</dbReference>
<dbReference type="Proteomes" id="UP000076865">
    <property type="component" value="Chromosome"/>
</dbReference>
<dbReference type="RefSeq" id="WP_066322170.1">
    <property type="nucleotide sequence ID" value="NZ_CP015438.1"/>
</dbReference>
<name>A0A160F4R8_9BACL</name>
<dbReference type="PATRIC" id="fig|294699.3.peg.121"/>
<keyword evidence="1" id="KW-0812">Transmembrane</keyword>
<keyword evidence="3" id="KW-1185">Reference proteome</keyword>
<proteinExistence type="predicted"/>
<dbReference type="Pfam" id="PF09578">
    <property type="entry name" value="Spore_YabQ"/>
    <property type="match status" value="1"/>
</dbReference>
<evidence type="ECO:0000313" key="2">
    <source>
        <dbReference type="EMBL" id="ANB60942.1"/>
    </source>
</evidence>
<gene>
    <name evidence="2" type="primary">yabQ</name>
    <name evidence="2" type="ORF">GFC30_133</name>
</gene>
<protein>
    <submittedName>
        <fullName evidence="2">Spore cortex biosynthesis protein YabQ</fullName>
    </submittedName>
</protein>
<evidence type="ECO:0000313" key="3">
    <source>
        <dbReference type="Proteomes" id="UP000076865"/>
    </source>
</evidence>
<feature type="transmembrane region" description="Helical" evidence="1">
    <location>
        <begin position="68"/>
        <end position="86"/>
    </location>
</feature>